<evidence type="ECO:0000256" key="3">
    <source>
        <dbReference type="ARBA" id="ARBA00022776"/>
    </source>
</evidence>
<comment type="catalytic activity">
    <reaction evidence="7 8">
        <text>O-phospho-L-tyrosyl-[protein] + H2O = L-tyrosyl-[protein] + phosphate</text>
        <dbReference type="Rhea" id="RHEA:10684"/>
        <dbReference type="Rhea" id="RHEA-COMP:10136"/>
        <dbReference type="Rhea" id="RHEA-COMP:20101"/>
        <dbReference type="ChEBI" id="CHEBI:15377"/>
        <dbReference type="ChEBI" id="CHEBI:43474"/>
        <dbReference type="ChEBI" id="CHEBI:46858"/>
        <dbReference type="ChEBI" id="CHEBI:61978"/>
        <dbReference type="EC" id="3.1.3.48"/>
    </reaction>
</comment>
<evidence type="ECO:0000256" key="2">
    <source>
        <dbReference type="ARBA" id="ARBA00022618"/>
    </source>
</evidence>
<dbReference type="OrthoDB" id="26523at2759"/>
<sequence>MTARKMNNNHLYRNVFSRGLQESPIYLECEGSPMTSLANTLLGASLSNTPCKRLSLSSTLSDTPQSLKDESFLSASKEKSLSAELLKSSSSPNKENHATYYLPSNSVKKVHLIQSPLKEVQNTVTRTLNFSPLKKTISPARRVHLSPLKNPTPDEYDSNSRDSGYSESGKKRDGFNVPRSCAPSRRLNLDMSPKMSPFKSPPEGRKARSFASLKKKSEDDEFLMELICGAQDISTDTEEDDDEQTTSSSFSSLLSAPIQSHQGSSSSVAPPPPLFPAPSLSCASRLPIRRCLSMIDTSTPLSSRVKCKIENVISESFEELTGQKSVPVSFKRPKSPQGDSFIIESKRRKENPDSSDEELTKEKDENCNKEENSKVVLTQRHLSNPEAESKDLERPKILRSQSEGQLSIMKAVSISSDSTEELTGDFMQSLCLPTVQGGKHPDLKSISIHTMAALLRGEYDGKIASFKVLDCRYPYEYKGGHIRDAVNWYNLKLVQDYLDAQEEPPKISTAESPRRIHIFHCEFSAERGPKAQRFLREVDRNINKENYPALHFPEIYLLEGGYKAFYEAYPELCTPKDYVRMLDEKHSEDLKFFRSKSRSWVTENKQSRCPVIRAGPKRLGL</sequence>
<evidence type="ECO:0000256" key="1">
    <source>
        <dbReference type="ARBA" id="ARBA00011065"/>
    </source>
</evidence>
<dbReference type="Proteomes" id="UP000326759">
    <property type="component" value="Unassembled WGS sequence"/>
</dbReference>
<feature type="region of interest" description="Disordered" evidence="9">
    <location>
        <begin position="323"/>
        <end position="399"/>
    </location>
</feature>
<evidence type="ECO:0000256" key="4">
    <source>
        <dbReference type="ARBA" id="ARBA00022801"/>
    </source>
</evidence>
<evidence type="ECO:0000313" key="12">
    <source>
        <dbReference type="Proteomes" id="UP000326759"/>
    </source>
</evidence>
<dbReference type="Gene3D" id="3.40.250.10">
    <property type="entry name" value="Rhodanese-like domain"/>
    <property type="match status" value="1"/>
</dbReference>
<evidence type="ECO:0000259" key="10">
    <source>
        <dbReference type="PROSITE" id="PS50206"/>
    </source>
</evidence>
<feature type="compositionally biased region" description="Acidic residues" evidence="9">
    <location>
        <begin position="235"/>
        <end position="244"/>
    </location>
</feature>
<dbReference type="PANTHER" id="PTHR10828">
    <property type="entry name" value="M-PHASE INDUCER PHOSPHATASE DUAL SPECIFICITY PHOSPHATASE CDC25"/>
    <property type="match status" value="1"/>
</dbReference>
<feature type="region of interest" description="Disordered" evidence="9">
    <location>
        <begin position="232"/>
        <end position="272"/>
    </location>
</feature>
<organism evidence="11 12">
    <name type="scientific">Armadillidium nasatum</name>
    <dbReference type="NCBI Taxonomy" id="96803"/>
    <lineage>
        <taxon>Eukaryota</taxon>
        <taxon>Metazoa</taxon>
        <taxon>Ecdysozoa</taxon>
        <taxon>Arthropoda</taxon>
        <taxon>Crustacea</taxon>
        <taxon>Multicrustacea</taxon>
        <taxon>Malacostraca</taxon>
        <taxon>Eumalacostraca</taxon>
        <taxon>Peracarida</taxon>
        <taxon>Isopoda</taxon>
        <taxon>Oniscidea</taxon>
        <taxon>Crinocheta</taxon>
        <taxon>Armadillidiidae</taxon>
        <taxon>Armadillidium</taxon>
    </lineage>
</organism>
<comment type="caution">
    <text evidence="11">The sequence shown here is derived from an EMBL/GenBank/DDBJ whole genome shotgun (WGS) entry which is preliminary data.</text>
</comment>
<feature type="domain" description="Rhodanese" evidence="10">
    <location>
        <begin position="462"/>
        <end position="574"/>
    </location>
</feature>
<evidence type="ECO:0000256" key="9">
    <source>
        <dbReference type="SAM" id="MobiDB-lite"/>
    </source>
</evidence>
<dbReference type="PANTHER" id="PTHR10828:SF17">
    <property type="entry name" value="PROTEIN-TYROSINE-PHOSPHATASE"/>
    <property type="match status" value="1"/>
</dbReference>
<dbReference type="SMART" id="SM00450">
    <property type="entry name" value="RHOD"/>
    <property type="match status" value="1"/>
</dbReference>
<feature type="compositionally biased region" description="Basic and acidic residues" evidence="9">
    <location>
        <begin position="387"/>
        <end position="396"/>
    </location>
</feature>
<dbReference type="GO" id="GO:0005634">
    <property type="term" value="C:nucleus"/>
    <property type="evidence" value="ECO:0007669"/>
    <property type="project" value="TreeGrafter"/>
</dbReference>
<dbReference type="InterPro" id="IPR001763">
    <property type="entry name" value="Rhodanese-like_dom"/>
</dbReference>
<comment type="function">
    <text evidence="8">Tyrosine protein phosphatase which functions as a dosage-dependent inducer of mitotic progression.</text>
</comment>
<dbReference type="GO" id="GO:0110032">
    <property type="term" value="P:positive regulation of G2/MI transition of meiotic cell cycle"/>
    <property type="evidence" value="ECO:0007669"/>
    <property type="project" value="TreeGrafter"/>
</dbReference>
<dbReference type="GO" id="GO:0005737">
    <property type="term" value="C:cytoplasm"/>
    <property type="evidence" value="ECO:0007669"/>
    <property type="project" value="TreeGrafter"/>
</dbReference>
<gene>
    <name evidence="11" type="primary">stg</name>
    <name evidence="11" type="ORF">Anas_02318</name>
</gene>
<dbReference type="EC" id="3.1.3.48" evidence="8"/>
<accession>A0A5N5TNJ0</accession>
<dbReference type="PROSITE" id="PS50206">
    <property type="entry name" value="RHODANESE_3"/>
    <property type="match status" value="1"/>
</dbReference>
<dbReference type="GO" id="GO:0010971">
    <property type="term" value="P:positive regulation of G2/M transition of mitotic cell cycle"/>
    <property type="evidence" value="ECO:0007669"/>
    <property type="project" value="TreeGrafter"/>
</dbReference>
<dbReference type="InterPro" id="IPR000751">
    <property type="entry name" value="MPI_Phosphatase"/>
</dbReference>
<dbReference type="SUPFAM" id="SSF52821">
    <property type="entry name" value="Rhodanese/Cell cycle control phosphatase"/>
    <property type="match status" value="1"/>
</dbReference>
<keyword evidence="6 8" id="KW-0131">Cell cycle</keyword>
<dbReference type="GO" id="GO:0004725">
    <property type="term" value="F:protein tyrosine phosphatase activity"/>
    <property type="evidence" value="ECO:0007669"/>
    <property type="project" value="UniProtKB-UniRule"/>
</dbReference>
<dbReference type="PRINTS" id="PR00716">
    <property type="entry name" value="MPIPHPHTASE"/>
</dbReference>
<comment type="similarity">
    <text evidence="1 8">Belongs to the MPI phosphatase family.</text>
</comment>
<feature type="compositionally biased region" description="Basic and acidic residues" evidence="9">
    <location>
        <begin position="344"/>
        <end position="373"/>
    </location>
</feature>
<name>A0A5N5TNJ0_9CRUS</name>
<evidence type="ECO:0000256" key="8">
    <source>
        <dbReference type="RuleBase" id="RU368028"/>
    </source>
</evidence>
<dbReference type="Pfam" id="PF00581">
    <property type="entry name" value="Rhodanese"/>
    <property type="match status" value="1"/>
</dbReference>
<protein>
    <recommendedName>
        <fullName evidence="8">M-phase inducer phosphatase</fullName>
        <ecNumber evidence="8">3.1.3.48</ecNumber>
    </recommendedName>
</protein>
<dbReference type="FunFam" id="3.40.250.10:FF:000021">
    <property type="entry name" value="M-phase inducer phosphatase cdc-25.2"/>
    <property type="match status" value="1"/>
</dbReference>
<evidence type="ECO:0000256" key="6">
    <source>
        <dbReference type="ARBA" id="ARBA00023306"/>
    </source>
</evidence>
<keyword evidence="2 8" id="KW-0132">Cell division</keyword>
<evidence type="ECO:0000256" key="5">
    <source>
        <dbReference type="ARBA" id="ARBA00022912"/>
    </source>
</evidence>
<evidence type="ECO:0000256" key="7">
    <source>
        <dbReference type="ARBA" id="ARBA00051722"/>
    </source>
</evidence>
<reference evidence="11 12" key="1">
    <citation type="journal article" date="2019" name="PLoS Biol.">
        <title>Sex chromosomes control vertical transmission of feminizing Wolbachia symbionts in an isopod.</title>
        <authorList>
            <person name="Becking T."/>
            <person name="Chebbi M.A."/>
            <person name="Giraud I."/>
            <person name="Moumen B."/>
            <person name="Laverre T."/>
            <person name="Caubet Y."/>
            <person name="Peccoud J."/>
            <person name="Gilbert C."/>
            <person name="Cordaux R."/>
        </authorList>
    </citation>
    <scope>NUCLEOTIDE SEQUENCE [LARGE SCALE GENOMIC DNA]</scope>
    <source>
        <strain evidence="11">ANa2</strain>
        <tissue evidence="11">Whole body excluding digestive tract and cuticle</tissue>
    </source>
</reference>
<dbReference type="GO" id="GO:0000086">
    <property type="term" value="P:G2/M transition of mitotic cell cycle"/>
    <property type="evidence" value="ECO:0007669"/>
    <property type="project" value="TreeGrafter"/>
</dbReference>
<keyword evidence="5 8" id="KW-0904">Protein phosphatase</keyword>
<keyword evidence="3 8" id="KW-0498">Mitosis</keyword>
<feature type="compositionally biased region" description="Polar residues" evidence="9">
    <location>
        <begin position="253"/>
        <end position="263"/>
    </location>
</feature>
<keyword evidence="4 8" id="KW-0378">Hydrolase</keyword>
<dbReference type="CDD" id="cd01530">
    <property type="entry name" value="Cdc25"/>
    <property type="match status" value="1"/>
</dbReference>
<dbReference type="InterPro" id="IPR036873">
    <property type="entry name" value="Rhodanese-like_dom_sf"/>
</dbReference>
<evidence type="ECO:0000313" key="11">
    <source>
        <dbReference type="EMBL" id="KAB7507735.1"/>
    </source>
</evidence>
<dbReference type="AlphaFoldDB" id="A0A5N5TNJ0"/>
<dbReference type="GO" id="GO:0051301">
    <property type="term" value="P:cell division"/>
    <property type="evidence" value="ECO:0007669"/>
    <property type="project" value="UniProtKB-UniRule"/>
</dbReference>
<proteinExistence type="inferred from homology"/>
<dbReference type="EMBL" id="SEYY01000242">
    <property type="protein sequence ID" value="KAB7507735.1"/>
    <property type="molecule type" value="Genomic_DNA"/>
</dbReference>
<keyword evidence="12" id="KW-1185">Reference proteome</keyword>
<feature type="region of interest" description="Disordered" evidence="9">
    <location>
        <begin position="141"/>
        <end position="213"/>
    </location>
</feature>